<dbReference type="EMBL" id="BGPR01000046">
    <property type="protein sequence ID" value="GBL86089.1"/>
    <property type="molecule type" value="Genomic_DNA"/>
</dbReference>
<comment type="caution">
    <text evidence="1">The sequence shown here is derived from an EMBL/GenBank/DDBJ whole genome shotgun (WGS) entry which is preliminary data.</text>
</comment>
<proteinExistence type="predicted"/>
<reference evidence="1 2" key="1">
    <citation type="journal article" date="2019" name="Sci. Rep.">
        <title>Orb-weaving spider Araneus ventricosus genome elucidates the spidroin gene catalogue.</title>
        <authorList>
            <person name="Kono N."/>
            <person name="Nakamura H."/>
            <person name="Ohtoshi R."/>
            <person name="Moran D.A.P."/>
            <person name="Shinohara A."/>
            <person name="Yoshida Y."/>
            <person name="Fujiwara M."/>
            <person name="Mori M."/>
            <person name="Tomita M."/>
            <person name="Arakawa K."/>
        </authorList>
    </citation>
    <scope>NUCLEOTIDE SEQUENCE [LARGE SCALE GENOMIC DNA]</scope>
</reference>
<evidence type="ECO:0000313" key="1">
    <source>
        <dbReference type="EMBL" id="GBL86089.1"/>
    </source>
</evidence>
<accession>A0A4Y2B3Q0</accession>
<dbReference type="Proteomes" id="UP000499080">
    <property type="component" value="Unassembled WGS sequence"/>
</dbReference>
<gene>
    <name evidence="1" type="ORF">AVEN_89131_1</name>
</gene>
<protein>
    <submittedName>
        <fullName evidence="1">Uncharacterized protein</fullName>
    </submittedName>
</protein>
<sequence length="79" mass="9312">MRERTYRQRKAYVVSIGTSKHSWHSLRRVESDSVLVGLQQGLPQVFVLSVMWDSRDRKKHYIRRCGPSGNRVPHTECEE</sequence>
<dbReference type="AlphaFoldDB" id="A0A4Y2B3Q0"/>
<evidence type="ECO:0000313" key="2">
    <source>
        <dbReference type="Proteomes" id="UP000499080"/>
    </source>
</evidence>
<keyword evidence="2" id="KW-1185">Reference proteome</keyword>
<name>A0A4Y2B3Q0_ARAVE</name>
<organism evidence="1 2">
    <name type="scientific">Araneus ventricosus</name>
    <name type="common">Orbweaver spider</name>
    <name type="synonym">Epeira ventricosa</name>
    <dbReference type="NCBI Taxonomy" id="182803"/>
    <lineage>
        <taxon>Eukaryota</taxon>
        <taxon>Metazoa</taxon>
        <taxon>Ecdysozoa</taxon>
        <taxon>Arthropoda</taxon>
        <taxon>Chelicerata</taxon>
        <taxon>Arachnida</taxon>
        <taxon>Araneae</taxon>
        <taxon>Araneomorphae</taxon>
        <taxon>Entelegynae</taxon>
        <taxon>Araneoidea</taxon>
        <taxon>Araneidae</taxon>
        <taxon>Araneus</taxon>
    </lineage>
</organism>